<organism evidence="2 3">
    <name type="scientific">Desulfovibrio litoralis DSM 11393</name>
    <dbReference type="NCBI Taxonomy" id="1121455"/>
    <lineage>
        <taxon>Bacteria</taxon>
        <taxon>Pseudomonadati</taxon>
        <taxon>Thermodesulfobacteriota</taxon>
        <taxon>Desulfovibrionia</taxon>
        <taxon>Desulfovibrionales</taxon>
        <taxon>Desulfovibrionaceae</taxon>
        <taxon>Desulfovibrio</taxon>
    </lineage>
</organism>
<accession>A0A1M7SXR9</accession>
<dbReference type="Proteomes" id="UP000186469">
    <property type="component" value="Unassembled WGS sequence"/>
</dbReference>
<gene>
    <name evidence="2" type="ORF">SAMN02745728_01352</name>
</gene>
<protein>
    <submittedName>
        <fullName evidence="2">Uncharacterized protein</fullName>
    </submittedName>
</protein>
<name>A0A1M7SXR9_9BACT</name>
<dbReference type="OrthoDB" id="5456782at2"/>
<keyword evidence="3" id="KW-1185">Reference proteome</keyword>
<proteinExistence type="predicted"/>
<dbReference type="RefSeq" id="WP_072697038.1">
    <property type="nucleotide sequence ID" value="NZ_FRDI01000005.1"/>
</dbReference>
<feature type="transmembrane region" description="Helical" evidence="1">
    <location>
        <begin position="35"/>
        <end position="58"/>
    </location>
</feature>
<keyword evidence="1" id="KW-1133">Transmembrane helix</keyword>
<dbReference type="STRING" id="1121455.SAMN02745728_01352"/>
<evidence type="ECO:0000313" key="3">
    <source>
        <dbReference type="Proteomes" id="UP000186469"/>
    </source>
</evidence>
<keyword evidence="1" id="KW-0812">Transmembrane</keyword>
<evidence type="ECO:0000256" key="1">
    <source>
        <dbReference type="SAM" id="Phobius"/>
    </source>
</evidence>
<evidence type="ECO:0000313" key="2">
    <source>
        <dbReference type="EMBL" id="SHN63196.1"/>
    </source>
</evidence>
<dbReference type="EMBL" id="FRDI01000005">
    <property type="protein sequence ID" value="SHN63196.1"/>
    <property type="molecule type" value="Genomic_DNA"/>
</dbReference>
<keyword evidence="1" id="KW-0472">Membrane</keyword>
<dbReference type="AlphaFoldDB" id="A0A1M7SXR9"/>
<sequence length="279" mass="31305">MDKVKIKKRVVYNVLFMRDDSDVLRFRMSAAWLKFFVYTIIVITGVAIGGTYLSYYFWNKTQTLEAEIELKNTELKPLQAQMGKIDRLNSFAKAIDEKPPVELQPILQEIVTHNSTVKSFATISTNSTNATSSLSSVASLSATNATLAADTNSTSQEQNNTNLVDDNTANIQNNVIEINSFSSKFINDKKLRISFGIVNKTKNNVAGEIKISLLINGSQTPVLLSPENKFSSNFKINYSKDIILTYVLPNDLTKEEIGEFLLQVENSENEIIHTEKFQI</sequence>
<reference evidence="2 3" key="1">
    <citation type="submission" date="2016-12" db="EMBL/GenBank/DDBJ databases">
        <authorList>
            <person name="Song W.-J."/>
            <person name="Kurnit D.M."/>
        </authorList>
    </citation>
    <scope>NUCLEOTIDE SEQUENCE [LARGE SCALE GENOMIC DNA]</scope>
    <source>
        <strain evidence="2 3">DSM 11393</strain>
    </source>
</reference>